<name>A0ABP8UAS1_9ACTN</name>
<organism evidence="2 3">
    <name type="scientific">Actinoallomurus vinaceus</name>
    <dbReference type="NCBI Taxonomy" id="1080074"/>
    <lineage>
        <taxon>Bacteria</taxon>
        <taxon>Bacillati</taxon>
        <taxon>Actinomycetota</taxon>
        <taxon>Actinomycetes</taxon>
        <taxon>Streptosporangiales</taxon>
        <taxon>Thermomonosporaceae</taxon>
        <taxon>Actinoallomurus</taxon>
    </lineage>
</organism>
<keyword evidence="3" id="KW-1185">Reference proteome</keyword>
<feature type="region of interest" description="Disordered" evidence="1">
    <location>
        <begin position="15"/>
        <end position="70"/>
    </location>
</feature>
<feature type="compositionally biased region" description="Basic and acidic residues" evidence="1">
    <location>
        <begin position="31"/>
        <end position="45"/>
    </location>
</feature>
<gene>
    <name evidence="2" type="ORF">GCM10023196_026090</name>
</gene>
<evidence type="ECO:0000256" key="1">
    <source>
        <dbReference type="SAM" id="MobiDB-lite"/>
    </source>
</evidence>
<sequence length="70" mass="7525">MISWDDVRTPARSALTDAVTVTDPAPWPPEIRTEPETDRPAEPRSPRPPGPATLAPGAERVTAAWRATAP</sequence>
<evidence type="ECO:0000313" key="2">
    <source>
        <dbReference type="EMBL" id="GAA4624730.1"/>
    </source>
</evidence>
<accession>A0ABP8UAS1</accession>
<reference evidence="3" key="1">
    <citation type="journal article" date="2019" name="Int. J. Syst. Evol. Microbiol.">
        <title>The Global Catalogue of Microorganisms (GCM) 10K type strain sequencing project: providing services to taxonomists for standard genome sequencing and annotation.</title>
        <authorList>
            <consortium name="The Broad Institute Genomics Platform"/>
            <consortium name="The Broad Institute Genome Sequencing Center for Infectious Disease"/>
            <person name="Wu L."/>
            <person name="Ma J."/>
        </authorList>
    </citation>
    <scope>NUCLEOTIDE SEQUENCE [LARGE SCALE GENOMIC DNA]</scope>
    <source>
        <strain evidence="3">JCM 17939</strain>
    </source>
</reference>
<comment type="caution">
    <text evidence="2">The sequence shown here is derived from an EMBL/GenBank/DDBJ whole genome shotgun (WGS) entry which is preliminary data.</text>
</comment>
<dbReference type="EMBL" id="BAABHK010000003">
    <property type="protein sequence ID" value="GAA4624730.1"/>
    <property type="molecule type" value="Genomic_DNA"/>
</dbReference>
<proteinExistence type="predicted"/>
<dbReference type="Proteomes" id="UP001501442">
    <property type="component" value="Unassembled WGS sequence"/>
</dbReference>
<protein>
    <submittedName>
        <fullName evidence="2">Uncharacterized protein</fullName>
    </submittedName>
</protein>
<evidence type="ECO:0000313" key="3">
    <source>
        <dbReference type="Proteomes" id="UP001501442"/>
    </source>
</evidence>